<dbReference type="RefSeq" id="YP_004324780.1">
    <property type="nucleotide sequence ID" value="NC_015289.1"/>
</dbReference>
<dbReference type="KEGG" id="vg:10329188"/>
<organism evidence="1 2">
    <name type="scientific">Synechococcus phage S-SSM5</name>
    <dbReference type="NCBI Taxonomy" id="445685"/>
    <lineage>
        <taxon>Viruses</taxon>
        <taxon>Duplodnaviria</taxon>
        <taxon>Heunggongvirae</taxon>
        <taxon>Uroviricota</taxon>
        <taxon>Caudoviricetes</taxon>
        <taxon>Pantevenvirales</taxon>
        <taxon>Kyanoviridae</taxon>
        <taxon>Glaucusvirus</taxon>
        <taxon>Glaucusvirus ssm5</taxon>
    </lineage>
</organism>
<gene>
    <name evidence="1" type="ORF">SSSM5_177</name>
</gene>
<evidence type="ECO:0000313" key="1">
    <source>
        <dbReference type="EMBL" id="ADO97893.1"/>
    </source>
</evidence>
<dbReference type="InterPro" id="IPR046234">
    <property type="entry name" value="DUF6267"/>
</dbReference>
<keyword evidence="2" id="KW-1185">Reference proteome</keyword>
<name>E3SKL7_9CAUD</name>
<dbReference type="OrthoDB" id="7640at10239"/>
<reference evidence="1 2" key="1">
    <citation type="journal article" date="2010" name="Environ. Microbiol.">
        <title>Genomic analysis of oceanic cyanobacterial myoviruses compared with T4-like myoviruses from diverse hosts and environments.</title>
        <authorList>
            <person name="Sullivan M.B."/>
            <person name="Huang K.H."/>
            <person name="Ignacio-Espinoza J.C."/>
            <person name="Berlin A.M."/>
            <person name="Kelly L."/>
            <person name="Weigele P.R."/>
            <person name="DeFrancesco A.S."/>
            <person name="Kern S.E."/>
            <person name="Thompson L.R."/>
            <person name="Young S."/>
            <person name="Yandava C."/>
            <person name="Fu R."/>
            <person name="Krastins B."/>
            <person name="Chase M."/>
            <person name="Sarracino D."/>
            <person name="Osburne M.S."/>
            <person name="Henn M.R."/>
            <person name="Chisholm S.W."/>
        </authorList>
    </citation>
    <scope>NUCLEOTIDE SEQUENCE [LARGE SCALE GENOMIC DNA]</scope>
    <source>
        <strain evidence="1">8102-12</strain>
    </source>
</reference>
<evidence type="ECO:0000313" key="2">
    <source>
        <dbReference type="Proteomes" id="UP000006526"/>
    </source>
</evidence>
<proteinExistence type="predicted"/>
<accession>E3SKL7</accession>
<sequence>MLDAVWSALNKPKLSVKWDGAPAIVFGTNPANGQFFVGTKSVFNKVKVKICYTQADIDEHYKGNVANILRLCLYHLPRLSGIIQADFIGVGGGSVYRPNTLEYRFSSPIRRDIILAPHTSYTEVSPTAVGRGRVDLLSALGTHFVGYEEAHASVTKNPRFNWIQFLSKLPRVKVPSAKARPHIQKHINKFFRSGVNIPSAELLYCTLPDKYKCEVNVTTFKVWHMIFQLKQNLLKSIFVDGTVKCYIDGQPSEHEGFVTVSDNPYKIVDRLTFSKANFNLSKNWTNEKI</sequence>
<protein>
    <submittedName>
        <fullName evidence="1">Uncharacterized protein</fullName>
    </submittedName>
</protein>
<dbReference type="Proteomes" id="UP000006526">
    <property type="component" value="Segment"/>
</dbReference>
<dbReference type="EMBL" id="GU071097">
    <property type="protein sequence ID" value="ADO97893.1"/>
    <property type="molecule type" value="Genomic_DNA"/>
</dbReference>
<dbReference type="GeneID" id="10329188"/>
<dbReference type="Pfam" id="PF19782">
    <property type="entry name" value="DUF6267"/>
    <property type="match status" value="1"/>
</dbReference>